<reference evidence="7 8" key="1">
    <citation type="submission" date="2019-09" db="EMBL/GenBank/DDBJ databases">
        <title>The hologenome of the rock-dwelling lichen Lasallia pustulata.</title>
        <authorList>
            <person name="Greshake Tzovaras B."/>
            <person name="Segers F."/>
            <person name="Bicker A."/>
            <person name="Dal Grande F."/>
            <person name="Otte J."/>
            <person name="Hankeln T."/>
            <person name="Schmitt I."/>
            <person name="Ebersberger I."/>
        </authorList>
    </citation>
    <scope>NUCLEOTIDE SEQUENCE [LARGE SCALE GENOMIC DNA]</scope>
    <source>
        <strain evidence="7">A1-1</strain>
    </source>
</reference>
<sequence length="720" mass="79856">MASTRHRPPLQIFQDPVTSFDHYDIPPQNAYSLPRPFSSPLQATFNHTPQNDLVFNPPLSASSGQSPLKPPRHSSSPPRALLGDKMNIALPRPPGAVFGTDSPSKKRVSKFYPIAPQPPQRALFTTFPSSQPMDKENFNPVYQTDNFAEFPDPSYGYKAPLKHILLEAAPLQDRQYKKPRLEEPAMVHIPEPHDMPHVEDDGTKPPYSYAVLIGMSILRAPNRRLTLAQIYKWISDTFVHYRSLDTGWQNSIRHNLSLNKAFIKQERPKDDPGKGNYWAIEPGMEAQFIKEKPGRRPVSSSGSHIKTLPQALSESSFETAVAPPKPIISEEPRVSDTAEPSSDATIAASDPKPQDDETEGVTRMPPPSSRAPESSPPQPMHSSPPVVFHAHEGTTPPTSQMPSSSGRSQARKRKLAAFNDSGYFSSIESSATRPYSFGNPTTYESDVDRPKIKRGRAEEEIARIRSLSHDLSPSKGRVSMKLSTPHLASSSPLRHYDSSLMLPPLTPAASFKMPPKPPASISPNTNLRNHRNKIRELVGSPVKSLNLLHEEIPFSPAFNITEDEPYAFHDDSFTSNFSIFSENPENGNIASVFGSPEKRSTRRPRLDRASTTANVLTEVTHSSNPNGRAITPALKAAFLDSPLRQKSPSKSPAYDGNIVKFFKDDFFGLDYFADEDADDFGGLDILQGFQKIGEKDKENVSAKRVMARPPLGERSFTSRF</sequence>
<dbReference type="CDD" id="cd00059">
    <property type="entry name" value="FH_FOX"/>
    <property type="match status" value="1"/>
</dbReference>
<dbReference type="OrthoDB" id="5954824at2759"/>
<evidence type="ECO:0000313" key="7">
    <source>
        <dbReference type="EMBL" id="KAA6412319.1"/>
    </source>
</evidence>
<dbReference type="PROSITE" id="PS50039">
    <property type="entry name" value="FORK_HEAD_3"/>
    <property type="match status" value="1"/>
</dbReference>
<protein>
    <recommendedName>
        <fullName evidence="6">Fork-head domain-containing protein</fullName>
    </recommendedName>
</protein>
<evidence type="ECO:0000313" key="8">
    <source>
        <dbReference type="Proteomes" id="UP000324767"/>
    </source>
</evidence>
<dbReference type="AlphaFoldDB" id="A0A5M8PS00"/>
<dbReference type="PANTHER" id="PTHR11829:SF343">
    <property type="entry name" value="FORK-HEAD DOMAIN-CONTAINING PROTEIN"/>
    <property type="match status" value="1"/>
</dbReference>
<dbReference type="Gene3D" id="1.10.10.10">
    <property type="entry name" value="Winged helix-like DNA-binding domain superfamily/Winged helix DNA-binding domain"/>
    <property type="match status" value="1"/>
</dbReference>
<accession>A0A5M8PS00</accession>
<evidence type="ECO:0000256" key="4">
    <source>
        <dbReference type="PROSITE-ProRule" id="PRU00089"/>
    </source>
</evidence>
<dbReference type="InterPro" id="IPR030456">
    <property type="entry name" value="TF_fork_head_CS_2"/>
</dbReference>
<keyword evidence="3 4" id="KW-0539">Nucleus</keyword>
<dbReference type="FunFam" id="1.10.10.10:FF:000260">
    <property type="entry name" value="Forkhead transcription factor (Sep1)"/>
    <property type="match status" value="1"/>
</dbReference>
<dbReference type="SMART" id="SM00339">
    <property type="entry name" value="FH"/>
    <property type="match status" value="1"/>
</dbReference>
<dbReference type="PRINTS" id="PR00053">
    <property type="entry name" value="FORKHEAD"/>
</dbReference>
<evidence type="ECO:0000259" key="6">
    <source>
        <dbReference type="PROSITE" id="PS50039"/>
    </source>
</evidence>
<name>A0A5M8PS00_9LECA</name>
<feature type="compositionally biased region" description="Pro residues" evidence="5">
    <location>
        <begin position="364"/>
        <end position="379"/>
    </location>
</feature>
<dbReference type="InterPro" id="IPR050211">
    <property type="entry name" value="FOX_domain-containing"/>
</dbReference>
<dbReference type="EMBL" id="VXIT01000006">
    <property type="protein sequence ID" value="KAA6412319.1"/>
    <property type="molecule type" value="Genomic_DNA"/>
</dbReference>
<dbReference type="InterPro" id="IPR036390">
    <property type="entry name" value="WH_DNA-bd_sf"/>
</dbReference>
<evidence type="ECO:0000256" key="3">
    <source>
        <dbReference type="ARBA" id="ARBA00023242"/>
    </source>
</evidence>
<feature type="compositionally biased region" description="Polar residues" evidence="5">
    <location>
        <begin position="39"/>
        <end position="66"/>
    </location>
</feature>
<proteinExistence type="predicted"/>
<dbReference type="GO" id="GO:0005634">
    <property type="term" value="C:nucleus"/>
    <property type="evidence" value="ECO:0007669"/>
    <property type="project" value="UniProtKB-SubCell"/>
</dbReference>
<dbReference type="GO" id="GO:0001228">
    <property type="term" value="F:DNA-binding transcription activator activity, RNA polymerase II-specific"/>
    <property type="evidence" value="ECO:0007669"/>
    <property type="project" value="UniProtKB-ARBA"/>
</dbReference>
<feature type="DNA-binding region" description="Fork-head" evidence="4">
    <location>
        <begin position="204"/>
        <end position="298"/>
    </location>
</feature>
<dbReference type="GO" id="GO:0000978">
    <property type="term" value="F:RNA polymerase II cis-regulatory region sequence-specific DNA binding"/>
    <property type="evidence" value="ECO:0007669"/>
    <property type="project" value="UniProtKB-ARBA"/>
</dbReference>
<feature type="domain" description="Fork-head" evidence="6">
    <location>
        <begin position="204"/>
        <end position="298"/>
    </location>
</feature>
<dbReference type="InterPro" id="IPR036388">
    <property type="entry name" value="WH-like_DNA-bd_sf"/>
</dbReference>
<dbReference type="PANTHER" id="PTHR11829">
    <property type="entry name" value="FORKHEAD BOX PROTEIN"/>
    <property type="match status" value="1"/>
</dbReference>
<feature type="region of interest" description="Disordered" evidence="5">
    <location>
        <begin position="1"/>
        <end position="81"/>
    </location>
</feature>
<dbReference type="PROSITE" id="PS00658">
    <property type="entry name" value="FORK_HEAD_2"/>
    <property type="match status" value="1"/>
</dbReference>
<dbReference type="InterPro" id="IPR001766">
    <property type="entry name" value="Fork_head_dom"/>
</dbReference>
<feature type="region of interest" description="Disordered" evidence="5">
    <location>
        <begin position="291"/>
        <end position="454"/>
    </location>
</feature>
<dbReference type="Pfam" id="PF00250">
    <property type="entry name" value="Forkhead"/>
    <property type="match status" value="1"/>
</dbReference>
<dbReference type="Proteomes" id="UP000324767">
    <property type="component" value="Unassembled WGS sequence"/>
</dbReference>
<keyword evidence="2 4" id="KW-0238">DNA-binding</keyword>
<gene>
    <name evidence="7" type="ORF">FRX48_04471</name>
</gene>
<evidence type="ECO:0000256" key="5">
    <source>
        <dbReference type="SAM" id="MobiDB-lite"/>
    </source>
</evidence>
<dbReference type="SUPFAM" id="SSF46785">
    <property type="entry name" value="Winged helix' DNA-binding domain"/>
    <property type="match status" value="1"/>
</dbReference>
<feature type="compositionally biased region" description="Polar residues" evidence="5">
    <location>
        <begin position="298"/>
        <end position="318"/>
    </location>
</feature>
<comment type="subcellular location">
    <subcellularLocation>
        <location evidence="1 4">Nucleus</location>
    </subcellularLocation>
</comment>
<evidence type="ECO:0000256" key="2">
    <source>
        <dbReference type="ARBA" id="ARBA00023125"/>
    </source>
</evidence>
<feature type="compositionally biased region" description="Low complexity" evidence="5">
    <location>
        <begin position="394"/>
        <end position="405"/>
    </location>
</feature>
<feature type="compositionally biased region" description="Basic and acidic residues" evidence="5">
    <location>
        <begin position="596"/>
        <end position="608"/>
    </location>
</feature>
<organism evidence="7 8">
    <name type="scientific">Lasallia pustulata</name>
    <dbReference type="NCBI Taxonomy" id="136370"/>
    <lineage>
        <taxon>Eukaryota</taxon>
        <taxon>Fungi</taxon>
        <taxon>Dikarya</taxon>
        <taxon>Ascomycota</taxon>
        <taxon>Pezizomycotina</taxon>
        <taxon>Lecanoromycetes</taxon>
        <taxon>OSLEUM clade</taxon>
        <taxon>Umbilicariomycetidae</taxon>
        <taxon>Umbilicariales</taxon>
        <taxon>Umbilicariaceae</taxon>
        <taxon>Lasallia</taxon>
    </lineage>
</organism>
<comment type="caution">
    <text evidence="7">The sequence shown here is derived from an EMBL/GenBank/DDBJ whole genome shotgun (WGS) entry which is preliminary data.</text>
</comment>
<evidence type="ECO:0000256" key="1">
    <source>
        <dbReference type="ARBA" id="ARBA00004123"/>
    </source>
</evidence>
<feature type="compositionally biased region" description="Polar residues" evidence="5">
    <location>
        <begin position="422"/>
        <end position="444"/>
    </location>
</feature>
<feature type="region of interest" description="Disordered" evidence="5">
    <location>
        <begin position="591"/>
        <end position="611"/>
    </location>
</feature>